<feature type="domain" description="Zorya protein ZorC EH" evidence="2">
    <location>
        <begin position="28"/>
        <end position="458"/>
    </location>
</feature>
<dbReference type="Pfam" id="PF15611">
    <property type="entry name" value="EH_Signature"/>
    <property type="match status" value="1"/>
</dbReference>
<dbReference type="EMBL" id="BJCL01000014">
    <property type="protein sequence ID" value="GCL65156.1"/>
    <property type="molecule type" value="Genomic_DNA"/>
</dbReference>
<protein>
    <recommendedName>
        <fullName evidence="2">Zorya protein ZorC EH domain-containing protein</fullName>
    </recommendedName>
</protein>
<reference evidence="4" key="1">
    <citation type="submission" date="2019-03" db="EMBL/GenBank/DDBJ databases">
        <title>Aquabacterium pictum sp.nov., the first bacteriochlorophyll a-containing freshwater bacterium in the genus Aquabacterium of the class Betaproteobacteria.</title>
        <authorList>
            <person name="Hirose S."/>
            <person name="Tank M."/>
            <person name="Hara E."/>
            <person name="Tamaki H."/>
            <person name="Takaichi S."/>
            <person name="Haruta S."/>
            <person name="Hanada S."/>
        </authorList>
    </citation>
    <scope>NUCLEOTIDE SEQUENCE [LARGE SCALE GENOMIC DNA]</scope>
    <source>
        <strain evidence="4">W35</strain>
    </source>
</reference>
<dbReference type="AlphaFoldDB" id="A0A480AW87"/>
<keyword evidence="4" id="KW-1185">Reference proteome</keyword>
<comment type="caution">
    <text evidence="3">The sequence shown here is derived from an EMBL/GenBank/DDBJ whole genome shotgun (WGS) entry which is preliminary data.</text>
</comment>
<organism evidence="3 4">
    <name type="scientific">Pseudaquabacterium pictum</name>
    <dbReference type="NCBI Taxonomy" id="2315236"/>
    <lineage>
        <taxon>Bacteria</taxon>
        <taxon>Pseudomonadati</taxon>
        <taxon>Pseudomonadota</taxon>
        <taxon>Betaproteobacteria</taxon>
        <taxon>Burkholderiales</taxon>
        <taxon>Sphaerotilaceae</taxon>
        <taxon>Pseudaquabacterium</taxon>
    </lineage>
</organism>
<sequence length="605" mass="68957">MNLLAGRLRAALVLNPGTKDLGWAPNTQPMRHALKEVQQTFGGDDDRARPPRDDMVVAVRKFMRKRQVESFTQLKYVCYGVTVSVDDDGDRLIDQSALLQRLLDLVKERQGQAKQFRRCYQGLLAAYFGFEREGDGLADARRNWLGLRGYLDEHLLPVAKAASSRGRSPGWLEVLLAHRNLLGDSPCNRYAKSLRAGDRSELEAVCAGLDIAPTSWVWHEAVMAYVNEVIRVDDPPFQAEMPQLLAVVHGDQHGHQLPSMVAREAMALTVARYARCRDKPEHAGLRDACLHRIGNPWLERTAWDASVKSETARQMVESWLKRRLIADFFSLLAQDGSADVRRLQYWLKWEPLISDMWFVLGTDAMSNRSALFVDVRRRMEGRLRALTGYPERANNAFVMCIGHLLVIEFGKTGNACYVFDRQDFKTDLDQESLGIAQLKQTLQAERLTHAGPWESKFEIELQRRLGRPAPVHQRPPAAELPVRTSVPRTQTPTQSLVESDPLKRASLLKGIWPEFTPPKDDTPEPRRVKSDGRVLPREPLNRVRLEKLEWLCQDAGLAMEDNRKKGGALWVRMLKPEDHPGLRVMLERWSFRYVAGKGYYREADD</sequence>
<evidence type="ECO:0000259" key="2">
    <source>
        <dbReference type="Pfam" id="PF15611"/>
    </source>
</evidence>
<feature type="compositionally biased region" description="Polar residues" evidence="1">
    <location>
        <begin position="486"/>
        <end position="497"/>
    </location>
</feature>
<feature type="region of interest" description="Disordered" evidence="1">
    <location>
        <begin position="467"/>
        <end position="498"/>
    </location>
</feature>
<gene>
    <name evidence="3" type="ORF">AQPW35_42370</name>
</gene>
<dbReference type="InterPro" id="IPR028943">
    <property type="entry name" value="ZorC_EH_Signature_dom"/>
</dbReference>
<dbReference type="RefSeq" id="WP_162520872.1">
    <property type="nucleotide sequence ID" value="NZ_BJCL01000014.1"/>
</dbReference>
<accession>A0A480AW87</accession>
<evidence type="ECO:0000313" key="3">
    <source>
        <dbReference type="EMBL" id="GCL65156.1"/>
    </source>
</evidence>
<evidence type="ECO:0000313" key="4">
    <source>
        <dbReference type="Proteomes" id="UP000301751"/>
    </source>
</evidence>
<dbReference type="Proteomes" id="UP000301751">
    <property type="component" value="Unassembled WGS sequence"/>
</dbReference>
<proteinExistence type="predicted"/>
<evidence type="ECO:0000256" key="1">
    <source>
        <dbReference type="SAM" id="MobiDB-lite"/>
    </source>
</evidence>
<name>A0A480AW87_9BURK</name>